<comment type="caution">
    <text evidence="2">The sequence shown here is derived from an EMBL/GenBank/DDBJ whole genome shotgun (WGS) entry which is preliminary data.</text>
</comment>
<accession>A0A232FLG7</accession>
<keyword evidence="1" id="KW-1133">Transmembrane helix</keyword>
<organism evidence="2 3">
    <name type="scientific">Trichomalopsis sarcophagae</name>
    <dbReference type="NCBI Taxonomy" id="543379"/>
    <lineage>
        <taxon>Eukaryota</taxon>
        <taxon>Metazoa</taxon>
        <taxon>Ecdysozoa</taxon>
        <taxon>Arthropoda</taxon>
        <taxon>Hexapoda</taxon>
        <taxon>Insecta</taxon>
        <taxon>Pterygota</taxon>
        <taxon>Neoptera</taxon>
        <taxon>Endopterygota</taxon>
        <taxon>Hymenoptera</taxon>
        <taxon>Apocrita</taxon>
        <taxon>Proctotrupomorpha</taxon>
        <taxon>Chalcidoidea</taxon>
        <taxon>Pteromalidae</taxon>
        <taxon>Pteromalinae</taxon>
        <taxon>Trichomalopsis</taxon>
    </lineage>
</organism>
<protein>
    <submittedName>
        <fullName evidence="2">Uncharacterized protein</fullName>
    </submittedName>
</protein>
<evidence type="ECO:0000313" key="3">
    <source>
        <dbReference type="Proteomes" id="UP000215335"/>
    </source>
</evidence>
<name>A0A232FLG7_9HYME</name>
<proteinExistence type="predicted"/>
<keyword evidence="1" id="KW-0812">Transmembrane</keyword>
<dbReference type="EMBL" id="NNAY01000057">
    <property type="protein sequence ID" value="OXU31433.1"/>
    <property type="molecule type" value="Genomic_DNA"/>
</dbReference>
<evidence type="ECO:0000313" key="2">
    <source>
        <dbReference type="EMBL" id="OXU31433.1"/>
    </source>
</evidence>
<evidence type="ECO:0000256" key="1">
    <source>
        <dbReference type="SAM" id="Phobius"/>
    </source>
</evidence>
<reference evidence="2 3" key="1">
    <citation type="journal article" date="2017" name="Curr. Biol.">
        <title>The Evolution of Venom by Co-option of Single-Copy Genes.</title>
        <authorList>
            <person name="Martinson E.O."/>
            <person name="Mrinalini"/>
            <person name="Kelkar Y.D."/>
            <person name="Chang C.H."/>
            <person name="Werren J.H."/>
        </authorList>
    </citation>
    <scope>NUCLEOTIDE SEQUENCE [LARGE SCALE GENOMIC DNA]</scope>
    <source>
        <strain evidence="2 3">Alberta</strain>
        <tissue evidence="2">Whole body</tissue>
    </source>
</reference>
<keyword evidence="3" id="KW-1185">Reference proteome</keyword>
<gene>
    <name evidence="2" type="ORF">TSAR_004711</name>
</gene>
<feature type="transmembrane region" description="Helical" evidence="1">
    <location>
        <begin position="12"/>
        <end position="28"/>
    </location>
</feature>
<keyword evidence="1" id="KW-0472">Membrane</keyword>
<dbReference type="Proteomes" id="UP000215335">
    <property type="component" value="Unassembled WGS sequence"/>
</dbReference>
<sequence length="89" mass="9954">MALPRLSLKRCFLYVVCITGMLLVVMNVRQKEIWHGIRPEQVQPAARTMPDAAKKISSQLKNDSCELVVMLYSRGLKHSSAAENSPKGI</sequence>
<dbReference type="AlphaFoldDB" id="A0A232FLG7"/>